<protein>
    <recommendedName>
        <fullName evidence="1">ABM domain-containing protein</fullName>
    </recommendedName>
</protein>
<accession>A0A6J4QK18</accession>
<dbReference type="InterPro" id="IPR007138">
    <property type="entry name" value="ABM_dom"/>
</dbReference>
<organism evidence="2">
    <name type="scientific">uncultured Rubrobacteraceae bacterium</name>
    <dbReference type="NCBI Taxonomy" id="349277"/>
    <lineage>
        <taxon>Bacteria</taxon>
        <taxon>Bacillati</taxon>
        <taxon>Actinomycetota</taxon>
        <taxon>Rubrobacteria</taxon>
        <taxon>Rubrobacterales</taxon>
        <taxon>Rubrobacteraceae</taxon>
        <taxon>environmental samples</taxon>
    </lineage>
</organism>
<reference evidence="2" key="1">
    <citation type="submission" date="2020-02" db="EMBL/GenBank/DDBJ databases">
        <authorList>
            <person name="Meier V. D."/>
        </authorList>
    </citation>
    <scope>NUCLEOTIDE SEQUENCE</scope>
    <source>
        <strain evidence="2">AVDCRST_MAG55</strain>
    </source>
</reference>
<dbReference type="Gene3D" id="3.30.70.100">
    <property type="match status" value="1"/>
</dbReference>
<name>A0A6J4QK18_9ACTN</name>
<proteinExistence type="predicted"/>
<dbReference type="EMBL" id="CADCUZ010000167">
    <property type="protein sequence ID" value="CAA9439415.1"/>
    <property type="molecule type" value="Genomic_DNA"/>
</dbReference>
<evidence type="ECO:0000313" key="2">
    <source>
        <dbReference type="EMBL" id="CAA9439415.1"/>
    </source>
</evidence>
<gene>
    <name evidence="2" type="ORF">AVDCRST_MAG55-3295</name>
</gene>
<dbReference type="AlphaFoldDB" id="A0A6J4QK18"/>
<evidence type="ECO:0000259" key="1">
    <source>
        <dbReference type="PROSITE" id="PS51725"/>
    </source>
</evidence>
<dbReference type="InterPro" id="IPR011008">
    <property type="entry name" value="Dimeric_a/b-barrel"/>
</dbReference>
<dbReference type="PROSITE" id="PS51725">
    <property type="entry name" value="ABM"/>
    <property type="match status" value="1"/>
</dbReference>
<dbReference type="SUPFAM" id="SSF54909">
    <property type="entry name" value="Dimeric alpha+beta barrel"/>
    <property type="match status" value="1"/>
</dbReference>
<feature type="domain" description="ABM" evidence="1">
    <location>
        <begin position="16"/>
        <end position="109"/>
    </location>
</feature>
<dbReference type="Pfam" id="PF03992">
    <property type="entry name" value="ABM"/>
    <property type="match status" value="1"/>
</dbReference>
<sequence>MSTAAERKEQSEMTNFVLINPFEVPDEVGDDRFLEGWGRAADYMRSQRGFVGSRLHRAVSPDPRFRFVNVAEWASPQDFRAAVTSPEFRAMAAGTPPNHPALYEVVRVV</sequence>